<comment type="caution">
    <text evidence="1">The sequence shown here is derived from an EMBL/GenBank/DDBJ whole genome shotgun (WGS) entry which is preliminary data.</text>
</comment>
<dbReference type="HOGENOM" id="CLU_3026652_0_0_9"/>
<dbReference type="EMBL" id="ACGS02000045">
    <property type="protein sequence ID" value="EFZ34061.1"/>
    <property type="molecule type" value="Genomic_DNA"/>
</dbReference>
<evidence type="ECO:0000313" key="1">
    <source>
        <dbReference type="EMBL" id="EFZ34061.1"/>
    </source>
</evidence>
<gene>
    <name evidence="1" type="ORF">HMPREF0542_11695</name>
</gene>
<dbReference type="Proteomes" id="UP000004099">
    <property type="component" value="Unassembled WGS sequence"/>
</dbReference>
<accession>E7FS18</accession>
<dbReference type="AlphaFoldDB" id="E7FS18"/>
<evidence type="ECO:0000313" key="2">
    <source>
        <dbReference type="Proteomes" id="UP000004099"/>
    </source>
</evidence>
<name>E7FS18_9LACO</name>
<reference evidence="1 2" key="1">
    <citation type="submission" date="2011-01" db="EMBL/GenBank/DDBJ databases">
        <authorList>
            <person name="Muzny D."/>
            <person name="Qin X."/>
            <person name="Buhay C."/>
            <person name="Dugan-Rocha S."/>
            <person name="Ding Y."/>
            <person name="Chen G."/>
            <person name="Hawes A."/>
            <person name="Holder M."/>
            <person name="Jhangiani S."/>
            <person name="Johnson A."/>
            <person name="Khan Z."/>
            <person name="Li Z."/>
            <person name="Liu W."/>
            <person name="Liu X."/>
            <person name="Perez L."/>
            <person name="Shen H."/>
            <person name="Wang Q."/>
            <person name="Watt J."/>
            <person name="Xi L."/>
            <person name="Xin Y."/>
            <person name="Zhou J."/>
            <person name="Deng J."/>
            <person name="Jiang H."/>
            <person name="Liu Y."/>
            <person name="Qu J."/>
            <person name="Song X.-Z."/>
            <person name="Zhang L."/>
            <person name="Villasana D."/>
            <person name="Johnson A."/>
            <person name="Liu J."/>
            <person name="Liyanage D."/>
            <person name="Lorensuhewa L."/>
            <person name="Robinson T."/>
            <person name="Song A."/>
            <person name="Song B.-B."/>
            <person name="Dinh H."/>
            <person name="Thornton R."/>
            <person name="Coyle M."/>
            <person name="Francisco L."/>
            <person name="Jackson L."/>
            <person name="Javaid M."/>
            <person name="Korchina V."/>
            <person name="Kovar C."/>
            <person name="Mata R."/>
            <person name="Mathew T."/>
            <person name="Ngo R."/>
            <person name="Nguyen L."/>
            <person name="Nguyen N."/>
            <person name="Okwuonu G."/>
            <person name="Ongeri F."/>
            <person name="Pham C."/>
            <person name="Simmons D."/>
            <person name="Wilczek-Boney K."/>
            <person name="Hale W."/>
            <person name="Jakkamsetti A."/>
            <person name="Pham P."/>
            <person name="Ruth R."/>
            <person name="San Lucas F."/>
            <person name="Warren J."/>
            <person name="Zhang J."/>
            <person name="Zhao Z."/>
            <person name="Zhou C."/>
            <person name="Zhu D."/>
            <person name="Lee S."/>
            <person name="Bess C."/>
            <person name="Blankenburg K."/>
            <person name="Forbes L."/>
            <person name="Fu Q."/>
            <person name="Gubbala S."/>
            <person name="Hirani K."/>
            <person name="Jayaseelan J.C."/>
            <person name="Lara F."/>
            <person name="Munidasa M."/>
            <person name="Palculict T."/>
            <person name="Patil S."/>
            <person name="Pu L.-L."/>
            <person name="Saada N."/>
            <person name="Tang L."/>
            <person name="Weissenberger G."/>
            <person name="Zhu Y."/>
            <person name="Hemphill L."/>
            <person name="Shang Y."/>
            <person name="Youmans B."/>
            <person name="Ayvaz T."/>
            <person name="Ross M."/>
            <person name="Santibanez J."/>
            <person name="Aqrawi P."/>
            <person name="Gross S."/>
            <person name="Joshi V."/>
            <person name="Fowler G."/>
            <person name="Nazareth L."/>
            <person name="Reid J."/>
            <person name="Worley K."/>
            <person name="Petrosino J."/>
            <person name="Highlander S."/>
            <person name="Gibbs R."/>
        </authorList>
    </citation>
    <scope>NUCLEOTIDE SEQUENCE [LARGE SCALE GENOMIC DNA]</scope>
    <source>
        <strain evidence="1 2">ATCC 25644</strain>
    </source>
</reference>
<proteinExistence type="predicted"/>
<sequence>MRDNFPVMMGMAKGVEDRHYVQIPEIDVLPVTGVWLFTDKSPKTAFDRKPVLGID</sequence>
<organism evidence="1 2">
    <name type="scientific">Ligilactobacillus ruminis ATCC 25644</name>
    <dbReference type="NCBI Taxonomy" id="525362"/>
    <lineage>
        <taxon>Bacteria</taxon>
        <taxon>Bacillati</taxon>
        <taxon>Bacillota</taxon>
        <taxon>Bacilli</taxon>
        <taxon>Lactobacillales</taxon>
        <taxon>Lactobacillaceae</taxon>
        <taxon>Ligilactobacillus</taxon>
    </lineage>
</organism>
<protein>
    <submittedName>
        <fullName evidence="1">Uncharacterized protein</fullName>
    </submittedName>
</protein>